<evidence type="ECO:0000313" key="3">
    <source>
        <dbReference type="Proteomes" id="UP000638560"/>
    </source>
</evidence>
<feature type="domain" description="Methyltransferase FkbM" evidence="1">
    <location>
        <begin position="85"/>
        <end position="227"/>
    </location>
</feature>
<dbReference type="GO" id="GO:0032259">
    <property type="term" value="P:methylation"/>
    <property type="evidence" value="ECO:0007669"/>
    <property type="project" value="UniProtKB-KW"/>
</dbReference>
<reference evidence="2 3" key="1">
    <citation type="submission" date="2020-11" db="EMBL/GenBank/DDBJ databases">
        <title>A novel isolate from a Black sea contaminated sediment with potential to produce alkanes: Plantactinospora alkalitolerans sp. nov.</title>
        <authorList>
            <person name="Carro L."/>
            <person name="Veyisoglu A."/>
            <person name="Guven K."/>
            <person name="Schumann P."/>
            <person name="Klenk H.-P."/>
            <person name="Sahin N."/>
        </authorList>
    </citation>
    <scope>NUCLEOTIDE SEQUENCE [LARGE SCALE GENOMIC DNA]</scope>
    <source>
        <strain evidence="2 3">S1510</strain>
    </source>
</reference>
<keyword evidence="3" id="KW-1185">Reference proteome</keyword>
<proteinExistence type="predicted"/>
<keyword evidence="2" id="KW-0808">Transferase</keyword>
<organism evidence="2 3">
    <name type="scientific">Plantactinospora alkalitolerans</name>
    <dbReference type="NCBI Taxonomy" id="2789879"/>
    <lineage>
        <taxon>Bacteria</taxon>
        <taxon>Bacillati</taxon>
        <taxon>Actinomycetota</taxon>
        <taxon>Actinomycetes</taxon>
        <taxon>Micromonosporales</taxon>
        <taxon>Micromonosporaceae</taxon>
        <taxon>Plantactinospora</taxon>
    </lineage>
</organism>
<dbReference type="GO" id="GO:0008168">
    <property type="term" value="F:methyltransferase activity"/>
    <property type="evidence" value="ECO:0007669"/>
    <property type="project" value="UniProtKB-KW"/>
</dbReference>
<dbReference type="PANTHER" id="PTHR34203">
    <property type="entry name" value="METHYLTRANSFERASE, FKBM FAMILY PROTEIN"/>
    <property type="match status" value="1"/>
</dbReference>
<dbReference type="RefSeq" id="WP_196203756.1">
    <property type="nucleotide sequence ID" value="NZ_JADPUN010000224.1"/>
</dbReference>
<keyword evidence="2" id="KW-0489">Methyltransferase</keyword>
<dbReference type="SUPFAM" id="SSF53335">
    <property type="entry name" value="S-adenosyl-L-methionine-dependent methyltransferases"/>
    <property type="match status" value="1"/>
</dbReference>
<dbReference type="Pfam" id="PF05050">
    <property type="entry name" value="Methyltransf_21"/>
    <property type="match status" value="1"/>
</dbReference>
<evidence type="ECO:0000313" key="2">
    <source>
        <dbReference type="EMBL" id="MBF9132221.1"/>
    </source>
</evidence>
<dbReference type="InterPro" id="IPR006342">
    <property type="entry name" value="FkbM_mtfrase"/>
</dbReference>
<sequence length="265" mass="29113">MTDQAVTTGQPAIDHDELSEVVARLRDPRCPATGTLTFGGFTIEYVSPQACASTIELLFDQRIYDVGPLRGPERIIDGGGWIGLSTLRFRSLYPDAHITVFEPDPELFAILCRNIERNGLTNVQPVQAALAGRAEQRAFMASGSDNGSLVAAPWSSTSIQVPTIPVSGYVDPSVSLLKLNIEGAEADVIAELGSRLASVDQVLIEYHGFAELPQSLHEILARLDQNGHTYIVSHFNATNRSCVPPLRLDRNYRYFLLIYSRRLSD</sequence>
<protein>
    <submittedName>
        <fullName evidence="2">FkbM family methyltransferase</fullName>
    </submittedName>
</protein>
<dbReference type="InterPro" id="IPR052514">
    <property type="entry name" value="SAM-dependent_MTase"/>
</dbReference>
<dbReference type="NCBIfam" id="TIGR01444">
    <property type="entry name" value="fkbM_fam"/>
    <property type="match status" value="1"/>
</dbReference>
<dbReference type="InterPro" id="IPR029063">
    <property type="entry name" value="SAM-dependent_MTases_sf"/>
</dbReference>
<accession>A0ABS0H181</accession>
<dbReference type="Gene3D" id="3.40.50.150">
    <property type="entry name" value="Vaccinia Virus protein VP39"/>
    <property type="match status" value="1"/>
</dbReference>
<dbReference type="EMBL" id="JADPUN010000224">
    <property type="protein sequence ID" value="MBF9132221.1"/>
    <property type="molecule type" value="Genomic_DNA"/>
</dbReference>
<gene>
    <name evidence="2" type="ORF">I0C86_25195</name>
</gene>
<dbReference type="Proteomes" id="UP000638560">
    <property type="component" value="Unassembled WGS sequence"/>
</dbReference>
<dbReference type="PANTHER" id="PTHR34203:SF15">
    <property type="entry name" value="SLL1173 PROTEIN"/>
    <property type="match status" value="1"/>
</dbReference>
<name>A0ABS0H181_9ACTN</name>
<comment type="caution">
    <text evidence="2">The sequence shown here is derived from an EMBL/GenBank/DDBJ whole genome shotgun (WGS) entry which is preliminary data.</text>
</comment>
<evidence type="ECO:0000259" key="1">
    <source>
        <dbReference type="Pfam" id="PF05050"/>
    </source>
</evidence>